<evidence type="ECO:0000313" key="2">
    <source>
        <dbReference type="EMBL" id="AER47641.1"/>
    </source>
</evidence>
<reference evidence="2 3" key="1">
    <citation type="journal article" date="2012" name="J. Virol.">
        <title>Complete Genome Sequences of 138 Mycobacteriophages.</title>
        <authorList>
            <consortium name="the Science Education Alliance Phage Hunters Advancing Genomics and Evolutionary Science Program"/>
            <consortium name="the KwaZulu-Natal Research Institute for Tuberculosis and HIV Mycobacterial Genetics Course Students"/>
            <consortium name="the Phage Hunters Integrating Research and Education Program"/>
            <person name="Hatfull G.F."/>
        </authorList>
    </citation>
    <scope>NUCLEOTIDE SEQUENCE [LARGE SCALE GENOMIC DNA]</scope>
</reference>
<protein>
    <submittedName>
        <fullName evidence="2">Uncharacterized protein</fullName>
    </submittedName>
</protein>
<evidence type="ECO:0000313" key="3">
    <source>
        <dbReference type="Proteomes" id="UP000005857"/>
    </source>
</evidence>
<sequence>MSITVRRNLKQRCPLCETPIRAGDEINTDKRGRPIHTSCDAATYNPPADTRDRRSTTKRDSDKQQTYTVKGQRSRERHCTDCHLIHAGECF</sequence>
<feature type="region of interest" description="Disordered" evidence="1">
    <location>
        <begin position="24"/>
        <end position="72"/>
    </location>
</feature>
<name>G8I4J7_9CAUD</name>
<dbReference type="OrthoDB" id="21729at10239"/>
<evidence type="ECO:0000256" key="1">
    <source>
        <dbReference type="SAM" id="MobiDB-lite"/>
    </source>
</evidence>
<gene>
    <name evidence="2" type="primary">87</name>
    <name evidence="2" type="ORF">DS6A_87</name>
</gene>
<dbReference type="GeneID" id="18990085"/>
<feature type="compositionally biased region" description="Basic and acidic residues" evidence="1">
    <location>
        <begin position="49"/>
        <end position="63"/>
    </location>
</feature>
<dbReference type="EMBL" id="JN698994">
    <property type="protein sequence ID" value="AER47641.1"/>
    <property type="molecule type" value="Genomic_DNA"/>
</dbReference>
<organism evidence="2 3">
    <name type="scientific">Mycobacterium phage DS6A</name>
    <dbReference type="NCBI Taxonomy" id="45764"/>
    <lineage>
        <taxon>Viruses</taxon>
        <taxon>Duplodnaviria</taxon>
        <taxon>Heunggongvirae</taxon>
        <taxon>Uroviricota</taxon>
        <taxon>Caudoviricetes</taxon>
        <taxon>Hnatkovirus</taxon>
        <taxon>Hnatkovirus DS6A</taxon>
    </lineage>
</organism>
<dbReference type="KEGG" id="vg:18990085"/>
<proteinExistence type="predicted"/>
<dbReference type="RefSeq" id="YP_009018775.1">
    <property type="nucleotide sequence ID" value="NC_023744.1"/>
</dbReference>
<dbReference type="Proteomes" id="UP000005857">
    <property type="component" value="Segment"/>
</dbReference>
<accession>G8I4J7</accession>
<keyword evidence="3" id="KW-1185">Reference proteome</keyword>